<dbReference type="CDD" id="cd02440">
    <property type="entry name" value="AdoMet_MTases"/>
    <property type="match status" value="1"/>
</dbReference>
<dbReference type="Gene3D" id="1.10.10.10">
    <property type="entry name" value="Winged helix-like DNA-binding domain superfamily/Winged helix DNA-binding domain"/>
    <property type="match status" value="1"/>
</dbReference>
<dbReference type="InterPro" id="IPR053173">
    <property type="entry name" value="SAM-binding_MTase"/>
</dbReference>
<dbReference type="Gene3D" id="3.40.50.150">
    <property type="entry name" value="Vaccinia Virus protein VP39"/>
    <property type="match status" value="1"/>
</dbReference>
<gene>
    <name evidence="2" type="ORF">RRG08_003384</name>
</gene>
<comment type="caution">
    <text evidence="2">The sequence shown here is derived from an EMBL/GenBank/DDBJ whole genome shotgun (WGS) entry which is preliminary data.</text>
</comment>
<dbReference type="PANTHER" id="PTHR45128">
    <property type="entry name" value="METHYLTRANSFERASE TYPE 11"/>
    <property type="match status" value="1"/>
</dbReference>
<evidence type="ECO:0000313" key="2">
    <source>
        <dbReference type="EMBL" id="KAK3784576.1"/>
    </source>
</evidence>
<dbReference type="InterPro" id="IPR036388">
    <property type="entry name" value="WH-like_DNA-bd_sf"/>
</dbReference>
<accession>A0AAE1DVI1</accession>
<dbReference type="SUPFAM" id="SSF53335">
    <property type="entry name" value="S-adenosyl-L-methionine-dependent methyltransferases"/>
    <property type="match status" value="1"/>
</dbReference>
<feature type="domain" description="S-adenosylmethionine-dependent methyltransferase Rv2258c-like winged HTH" evidence="1">
    <location>
        <begin position="18"/>
        <end position="75"/>
    </location>
</feature>
<reference evidence="2" key="1">
    <citation type="journal article" date="2023" name="G3 (Bethesda)">
        <title>A reference genome for the long-term kleptoplast-retaining sea slug Elysia crispata morphotype clarki.</title>
        <authorList>
            <person name="Eastman K.E."/>
            <person name="Pendleton A.L."/>
            <person name="Shaikh M.A."/>
            <person name="Suttiyut T."/>
            <person name="Ogas R."/>
            <person name="Tomko P."/>
            <person name="Gavelis G."/>
            <person name="Widhalm J.R."/>
            <person name="Wisecaver J.H."/>
        </authorList>
    </citation>
    <scope>NUCLEOTIDE SEQUENCE</scope>
    <source>
        <strain evidence="2">ECLA1</strain>
    </source>
</reference>
<dbReference type="InterPro" id="IPR029063">
    <property type="entry name" value="SAM-dependent_MTases_sf"/>
</dbReference>
<dbReference type="Pfam" id="PF13489">
    <property type="entry name" value="Methyltransf_23"/>
    <property type="match status" value="1"/>
</dbReference>
<dbReference type="AlphaFoldDB" id="A0AAE1DVI1"/>
<name>A0AAE1DVI1_9GAST</name>
<dbReference type="Proteomes" id="UP001283361">
    <property type="component" value="Unassembled WGS sequence"/>
</dbReference>
<sequence length="362" mass="39790">MSNFLERVNEVTQGTLVGVAMTLAREVGIFEILAKTDYPLTSNQVAVAGGLKERYVRELLGCLSTAKLVQISETENGDFQYSLEDGTEEALNGRPGAFLGFCSVMASVFDSVKDCIYKDGPISLRYTDQLQEVLDRKSRINAPGIAKIFLEQIPDLKTKLEEGIDVIEFGSGKGRLCATLAQQFPNSRFVASEAVPDLVQANKDRWAHIPNLTFSLDDLCGIPEVPDKYYDWVFCCDVIHDLPDPVAALQGIKRMLRQPNGLLTFIDVSTSGSPLVDRGDMTVASYYALGTFFCIPESYQRHDSLALGPCSGRQRIASLAQKAGFQVYDSISENKNPSQSIQVSMDVDVSQTSPLSMILDLE</sequence>
<keyword evidence="3" id="KW-1185">Reference proteome</keyword>
<proteinExistence type="predicted"/>
<dbReference type="EMBL" id="JAWDGP010002226">
    <property type="protein sequence ID" value="KAK3784576.1"/>
    <property type="molecule type" value="Genomic_DNA"/>
</dbReference>
<organism evidence="2 3">
    <name type="scientific">Elysia crispata</name>
    <name type="common">lettuce slug</name>
    <dbReference type="NCBI Taxonomy" id="231223"/>
    <lineage>
        <taxon>Eukaryota</taxon>
        <taxon>Metazoa</taxon>
        <taxon>Spiralia</taxon>
        <taxon>Lophotrochozoa</taxon>
        <taxon>Mollusca</taxon>
        <taxon>Gastropoda</taxon>
        <taxon>Heterobranchia</taxon>
        <taxon>Euthyneura</taxon>
        <taxon>Panpulmonata</taxon>
        <taxon>Sacoglossa</taxon>
        <taxon>Placobranchoidea</taxon>
        <taxon>Plakobranchidae</taxon>
        <taxon>Elysia</taxon>
    </lineage>
</organism>
<evidence type="ECO:0000313" key="3">
    <source>
        <dbReference type="Proteomes" id="UP001283361"/>
    </source>
</evidence>
<dbReference type="PANTHER" id="PTHR45128:SF1">
    <property type="entry name" value="S-ADENOSYLMETHIONINE-DEPENDENT METHYLTRANSFERASE RV2258C"/>
    <property type="match status" value="1"/>
</dbReference>
<evidence type="ECO:0000259" key="1">
    <source>
        <dbReference type="Pfam" id="PF21320"/>
    </source>
</evidence>
<dbReference type="Pfam" id="PF21320">
    <property type="entry name" value="WHD_Rv2258c"/>
    <property type="match status" value="1"/>
</dbReference>
<dbReference type="InterPro" id="IPR048711">
    <property type="entry name" value="WHD_Rv2258c"/>
</dbReference>
<protein>
    <recommendedName>
        <fullName evidence="1">S-adenosylmethionine-dependent methyltransferase Rv2258c-like winged HTH domain-containing protein</fullName>
    </recommendedName>
</protein>